<dbReference type="Proteomes" id="UP000663255">
    <property type="component" value="Chromosome 1"/>
</dbReference>
<proteinExistence type="predicted"/>
<evidence type="ECO:0000313" key="1">
    <source>
        <dbReference type="EMBL" id="QOI52631.1"/>
    </source>
</evidence>
<gene>
    <name evidence="1" type="ORF">Lepto1489_17485</name>
</gene>
<organism evidence="1 2">
    <name type="scientific">Leptospira interrogans serovar Bataviae</name>
    <dbReference type="NCBI Taxonomy" id="312175"/>
    <lineage>
        <taxon>Bacteria</taxon>
        <taxon>Pseudomonadati</taxon>
        <taxon>Spirochaetota</taxon>
        <taxon>Spirochaetia</taxon>
        <taxon>Leptospirales</taxon>
        <taxon>Leptospiraceae</taxon>
        <taxon>Leptospira</taxon>
    </lineage>
</organism>
<sequence length="62" mass="7590">MVNFYCKTLFQHKALKAILLFERIKLVTENEWVISERRRISKKIIFNLKSLVFCVRSQHFKF</sequence>
<protein>
    <submittedName>
        <fullName evidence="1">Transcriptional regulator</fullName>
    </submittedName>
</protein>
<name>A0AAP9WN42_LEPIR</name>
<accession>A0AAP9WN42</accession>
<evidence type="ECO:0000313" key="2">
    <source>
        <dbReference type="Proteomes" id="UP000663255"/>
    </source>
</evidence>
<dbReference type="EMBL" id="CP043893">
    <property type="protein sequence ID" value="QOI52631.1"/>
    <property type="molecule type" value="Genomic_DNA"/>
</dbReference>
<dbReference type="AlphaFoldDB" id="A0AAP9WN42"/>
<reference evidence="1" key="1">
    <citation type="submission" date="2019-09" db="EMBL/GenBank/DDBJ databases">
        <title>Comparative Genomics of Leptospira interrogans Reveals Genome Plasticity - A Common Adaptive Strategy for Survival in Various Hosts.</title>
        <authorList>
            <person name="Ramli S.R."/>
            <person name="Bunk B."/>
            <person name="Goris M."/>
            <person name="Bhuju S."/>
            <person name="Jarek M."/>
            <person name="Sproer C."/>
            <person name="Mustakim S."/>
            <person name="Strommenger B."/>
            <person name="Pessler F."/>
        </authorList>
    </citation>
    <scope>NUCLEOTIDE SEQUENCE</scope>
    <source>
        <strain evidence="1">1489</strain>
    </source>
</reference>